<evidence type="ECO:0000259" key="3">
    <source>
        <dbReference type="PROSITE" id="PS50158"/>
    </source>
</evidence>
<protein>
    <submittedName>
        <fullName evidence="4">Zinc knuckle CX2CX4HX4C</fullName>
    </submittedName>
</protein>
<dbReference type="GO" id="GO:0003676">
    <property type="term" value="F:nucleic acid binding"/>
    <property type="evidence" value="ECO:0007669"/>
    <property type="project" value="InterPro"/>
</dbReference>
<dbReference type="PROSITE" id="PS50158">
    <property type="entry name" value="ZF_CCHC"/>
    <property type="match status" value="1"/>
</dbReference>
<comment type="caution">
    <text evidence="4">The sequence shown here is derived from an EMBL/GenBank/DDBJ whole genome shotgun (WGS) entry which is preliminary data.</text>
</comment>
<dbReference type="Proteomes" id="UP000634136">
    <property type="component" value="Unassembled WGS sequence"/>
</dbReference>
<name>A0A834X188_9FABA</name>
<evidence type="ECO:0000313" key="5">
    <source>
        <dbReference type="Proteomes" id="UP000634136"/>
    </source>
</evidence>
<feature type="compositionally biased region" description="Low complexity" evidence="2">
    <location>
        <begin position="23"/>
        <end position="37"/>
    </location>
</feature>
<proteinExistence type="predicted"/>
<keyword evidence="1" id="KW-0479">Metal-binding</keyword>
<dbReference type="OrthoDB" id="990321at2759"/>
<feature type="compositionally biased region" description="Polar residues" evidence="2">
    <location>
        <begin position="13"/>
        <end position="22"/>
    </location>
</feature>
<sequence length="648" mass="74306">MANTSPIREMSWPESNPSNTRTSSLSSSFSADSSSAAEPDFTIPRQGPRIVIPQEIIVEQRQFWQNCLVGVLYDDAHVKEEHMAASISKHWRLEDQVSVVGRKRNIYVGGFPLEYYSDYVAAQVGEMVEEVVQVDFSVQGFRNLRYLRVRVNIDPSKPFLMGFYVLLDNGRVIWIQCQYERVFRICKQCGCIGHIVRDCKRSRRIVQQVVNEQKQRIRGAFGFSCFIDYESALFVNEAVAFRMSNSRRTTMARIKKEDSSSNTPQSQSLSSQNKPNGQSQEGDENFIDVMEIDPVAVTIQEQLITQAMGPPSFNLSYFGVYVPSTSIVSVTHHSFPYSGGNPLWSPQAIQFSELAQIFTSSFTAVNEVANMQLQEHMEEPQSLDLQHELEQQVHVASEDEEYNPLILTHFFKSFTTVSGLGFIWHDIIDQLLQLRPNIQAQFANSFASWDSTSANSTNIDPLLVWVTKFLKPDVGVGLIVDSNGPEQRWDIFQTAFDVVPTIINFHKTLIFIPTSSGPFLACPLNWFYAYHMYVCLSEKWSLFATFPLTSFYDCFDPFTPMKKLVKRKAIVDIASSSKKHKTYGTVLGKFQLLQARPLQKFPIKKRACLWWSWILLLRVRRRLSHISLLRIYDIHFMELSRDKLPFDN</sequence>
<keyword evidence="1" id="KW-0863">Zinc-finger</keyword>
<feature type="domain" description="CCHC-type" evidence="3">
    <location>
        <begin position="186"/>
        <end position="201"/>
    </location>
</feature>
<dbReference type="Pfam" id="PF14392">
    <property type="entry name" value="zf-CCHC_4"/>
    <property type="match status" value="1"/>
</dbReference>
<dbReference type="PANTHER" id="PTHR31286">
    <property type="entry name" value="GLYCINE-RICH CELL WALL STRUCTURAL PROTEIN 1.8-LIKE"/>
    <property type="match status" value="1"/>
</dbReference>
<dbReference type="InterPro" id="IPR040256">
    <property type="entry name" value="At4g02000-like"/>
</dbReference>
<keyword evidence="5" id="KW-1185">Reference proteome</keyword>
<dbReference type="EMBL" id="JAAIUW010000004">
    <property type="protein sequence ID" value="KAF7835722.1"/>
    <property type="molecule type" value="Genomic_DNA"/>
</dbReference>
<accession>A0A834X188</accession>
<feature type="region of interest" description="Disordered" evidence="2">
    <location>
        <begin position="1"/>
        <end position="42"/>
    </location>
</feature>
<organism evidence="4 5">
    <name type="scientific">Senna tora</name>
    <dbReference type="NCBI Taxonomy" id="362788"/>
    <lineage>
        <taxon>Eukaryota</taxon>
        <taxon>Viridiplantae</taxon>
        <taxon>Streptophyta</taxon>
        <taxon>Embryophyta</taxon>
        <taxon>Tracheophyta</taxon>
        <taxon>Spermatophyta</taxon>
        <taxon>Magnoliopsida</taxon>
        <taxon>eudicotyledons</taxon>
        <taxon>Gunneridae</taxon>
        <taxon>Pentapetalae</taxon>
        <taxon>rosids</taxon>
        <taxon>fabids</taxon>
        <taxon>Fabales</taxon>
        <taxon>Fabaceae</taxon>
        <taxon>Caesalpinioideae</taxon>
        <taxon>Cassia clade</taxon>
        <taxon>Senna</taxon>
    </lineage>
</organism>
<dbReference type="AlphaFoldDB" id="A0A834X188"/>
<dbReference type="PANTHER" id="PTHR31286:SF167">
    <property type="entry name" value="OS09G0268800 PROTEIN"/>
    <property type="match status" value="1"/>
</dbReference>
<evidence type="ECO:0000313" key="4">
    <source>
        <dbReference type="EMBL" id="KAF7835722.1"/>
    </source>
</evidence>
<dbReference type="GO" id="GO:0008270">
    <property type="term" value="F:zinc ion binding"/>
    <property type="evidence" value="ECO:0007669"/>
    <property type="project" value="UniProtKB-KW"/>
</dbReference>
<evidence type="ECO:0000256" key="1">
    <source>
        <dbReference type="PROSITE-ProRule" id="PRU00047"/>
    </source>
</evidence>
<feature type="region of interest" description="Disordered" evidence="2">
    <location>
        <begin position="252"/>
        <end position="282"/>
    </location>
</feature>
<reference evidence="4" key="1">
    <citation type="submission" date="2020-09" db="EMBL/GenBank/DDBJ databases">
        <title>Genome-Enabled Discovery of Anthraquinone Biosynthesis in Senna tora.</title>
        <authorList>
            <person name="Kang S.-H."/>
            <person name="Pandey R.P."/>
            <person name="Lee C.-M."/>
            <person name="Sim J.-S."/>
            <person name="Jeong J.-T."/>
            <person name="Choi B.-S."/>
            <person name="Jung M."/>
            <person name="Ginzburg D."/>
            <person name="Zhao K."/>
            <person name="Won S.Y."/>
            <person name="Oh T.-J."/>
            <person name="Yu Y."/>
            <person name="Kim N.-H."/>
            <person name="Lee O.R."/>
            <person name="Lee T.-H."/>
            <person name="Bashyal P."/>
            <person name="Kim T.-S."/>
            <person name="Lee W.-H."/>
            <person name="Kawkins C."/>
            <person name="Kim C.-K."/>
            <person name="Kim J.S."/>
            <person name="Ahn B.O."/>
            <person name="Rhee S.Y."/>
            <person name="Sohng J.K."/>
        </authorList>
    </citation>
    <scope>NUCLEOTIDE SEQUENCE</scope>
    <source>
        <tissue evidence="4">Leaf</tissue>
    </source>
</reference>
<keyword evidence="1" id="KW-0862">Zinc</keyword>
<gene>
    <name evidence="4" type="ORF">G2W53_010581</name>
</gene>
<dbReference type="InterPro" id="IPR025836">
    <property type="entry name" value="Zn_knuckle_CX2CX4HX4C"/>
</dbReference>
<feature type="compositionally biased region" description="Low complexity" evidence="2">
    <location>
        <begin position="260"/>
        <end position="272"/>
    </location>
</feature>
<evidence type="ECO:0000256" key="2">
    <source>
        <dbReference type="SAM" id="MobiDB-lite"/>
    </source>
</evidence>
<dbReference type="InterPro" id="IPR001878">
    <property type="entry name" value="Znf_CCHC"/>
</dbReference>